<accession>A0A0D2LUS1</accession>
<dbReference type="Proteomes" id="UP000054270">
    <property type="component" value="Unassembled WGS sequence"/>
</dbReference>
<dbReference type="InterPro" id="IPR012981">
    <property type="entry name" value="PIH1_N"/>
</dbReference>
<dbReference type="OMA" id="RAMNIHQ"/>
<comment type="similarity">
    <text evidence="1">Belongs to the PIH1 family.</text>
</comment>
<dbReference type="PANTHER" id="PTHR22997">
    <property type="entry name" value="PIH1 DOMAIN-CONTAINING PROTEIN 1"/>
    <property type="match status" value="1"/>
</dbReference>
<evidence type="ECO:0000256" key="1">
    <source>
        <dbReference type="ARBA" id="ARBA00008511"/>
    </source>
</evidence>
<dbReference type="OrthoDB" id="5135119at2759"/>
<evidence type="ECO:0000313" key="3">
    <source>
        <dbReference type="EMBL" id="KJA14573.1"/>
    </source>
</evidence>
<dbReference type="EMBL" id="KN817674">
    <property type="protein sequence ID" value="KJA14573.1"/>
    <property type="molecule type" value="Genomic_DNA"/>
</dbReference>
<dbReference type="GO" id="GO:0005737">
    <property type="term" value="C:cytoplasm"/>
    <property type="evidence" value="ECO:0007669"/>
    <property type="project" value="TreeGrafter"/>
</dbReference>
<feature type="domain" description="PIH1 N-terminal" evidence="2">
    <location>
        <begin position="46"/>
        <end position="167"/>
    </location>
</feature>
<protein>
    <recommendedName>
        <fullName evidence="2">PIH1 N-terminal domain-containing protein</fullName>
    </recommendedName>
</protein>
<dbReference type="PANTHER" id="PTHR22997:SF0">
    <property type="entry name" value="PIH1 DOMAIN-CONTAINING PROTEIN 1"/>
    <property type="match status" value="1"/>
</dbReference>
<dbReference type="STRING" id="945553.A0A0D2LUS1"/>
<dbReference type="Pfam" id="PF08190">
    <property type="entry name" value="PIH1"/>
    <property type="match status" value="1"/>
</dbReference>
<dbReference type="AlphaFoldDB" id="A0A0D2LUS1"/>
<evidence type="ECO:0000313" key="4">
    <source>
        <dbReference type="Proteomes" id="UP000054270"/>
    </source>
</evidence>
<evidence type="ECO:0000259" key="2">
    <source>
        <dbReference type="Pfam" id="PF08190"/>
    </source>
</evidence>
<keyword evidence="4" id="KW-1185">Reference proteome</keyword>
<gene>
    <name evidence="3" type="ORF">HYPSUDRAFT_150220</name>
</gene>
<proteinExistence type="inferred from homology"/>
<sequence>MASSSSSTIEIQLSPKPGFCIKTSTLAGAVIPAVKESTSPSSPSVPEGLKVFVNIAWDTNVPPSPQGSEEAILRAIHGEDVEEADAAGFYIPAIVSSPREEKDKAGNPSLVFDCIYNTTLKARLFSDPEVKIFLVELSLQRIESKTGLILSREVKTPNISSKGRLFPRTAQVPAALLLETPLAATSPTGTLPVSVSSLVAKPSIEVLPVADNEIPINIHPVAQAKVHETTELKASLPPLDWCWSKDQGGRLRIEVNVPDITSSLMQASTLDVEPRRLEFFVPGRGSLDIDLDLSDAAISSRIKLRSTAKLEDDIEPWMEGETIRQLQLKRERDFEVEEADARWITGTQSIIIYL</sequence>
<organism evidence="3 4">
    <name type="scientific">Hypholoma sublateritium (strain FD-334 SS-4)</name>
    <dbReference type="NCBI Taxonomy" id="945553"/>
    <lineage>
        <taxon>Eukaryota</taxon>
        <taxon>Fungi</taxon>
        <taxon>Dikarya</taxon>
        <taxon>Basidiomycota</taxon>
        <taxon>Agaricomycotina</taxon>
        <taxon>Agaricomycetes</taxon>
        <taxon>Agaricomycetidae</taxon>
        <taxon>Agaricales</taxon>
        <taxon>Agaricineae</taxon>
        <taxon>Strophariaceae</taxon>
        <taxon>Hypholoma</taxon>
    </lineage>
</organism>
<name>A0A0D2LUS1_HYPSF</name>
<reference evidence="4" key="1">
    <citation type="submission" date="2014-04" db="EMBL/GenBank/DDBJ databases">
        <title>Evolutionary Origins and Diversification of the Mycorrhizal Mutualists.</title>
        <authorList>
            <consortium name="DOE Joint Genome Institute"/>
            <consortium name="Mycorrhizal Genomics Consortium"/>
            <person name="Kohler A."/>
            <person name="Kuo A."/>
            <person name="Nagy L.G."/>
            <person name="Floudas D."/>
            <person name="Copeland A."/>
            <person name="Barry K.W."/>
            <person name="Cichocki N."/>
            <person name="Veneault-Fourrey C."/>
            <person name="LaButti K."/>
            <person name="Lindquist E.A."/>
            <person name="Lipzen A."/>
            <person name="Lundell T."/>
            <person name="Morin E."/>
            <person name="Murat C."/>
            <person name="Riley R."/>
            <person name="Ohm R."/>
            <person name="Sun H."/>
            <person name="Tunlid A."/>
            <person name="Henrissat B."/>
            <person name="Grigoriev I.V."/>
            <person name="Hibbett D.S."/>
            <person name="Martin F."/>
        </authorList>
    </citation>
    <scope>NUCLEOTIDE SEQUENCE [LARGE SCALE GENOMIC DNA]</scope>
    <source>
        <strain evidence="4">FD-334 SS-4</strain>
    </source>
</reference>
<dbReference type="InterPro" id="IPR050734">
    <property type="entry name" value="PIH1/Kintoun_subfamily"/>
</dbReference>